<comment type="subcellular location">
    <subcellularLocation>
        <location evidence="1 6">Secreted</location>
    </subcellularLocation>
</comment>
<dbReference type="GO" id="GO:0010052">
    <property type="term" value="P:guard cell differentiation"/>
    <property type="evidence" value="ECO:0007669"/>
    <property type="project" value="UniProtKB-UniRule"/>
</dbReference>
<evidence type="ECO:0000256" key="6">
    <source>
        <dbReference type="RuleBase" id="RU367102"/>
    </source>
</evidence>
<reference evidence="7 8" key="1">
    <citation type="submission" date="2020-08" db="EMBL/GenBank/DDBJ databases">
        <title>Plant Genome Project.</title>
        <authorList>
            <person name="Zhang R.-G."/>
        </authorList>
    </citation>
    <scope>NUCLEOTIDE SEQUENCE [LARGE SCALE GENOMIC DNA]</scope>
    <source>
        <tissue evidence="7">Rhizome</tissue>
    </source>
</reference>
<keyword evidence="6" id="KW-0217">Developmental protein</keyword>
<sequence length="98" mass="11169">MRCWKYKRFGFFLLVITLRMSRAAAGTGRPSPSGFQDEEYKHFGTLGSRPPICEHKCAGCAPCRAFQIPTNMNRLGTQYANYEPESWKCKCGSTFYDP</sequence>
<feature type="chain" id="PRO_5035342288" description="Epidermal patterning factor-like protein" evidence="6">
    <location>
        <begin position="26"/>
        <end position="98"/>
    </location>
</feature>
<dbReference type="PANTHER" id="PTHR33109">
    <property type="entry name" value="EPIDERMAL PATTERNING FACTOR-LIKE PROTEIN 4"/>
    <property type="match status" value="1"/>
</dbReference>
<comment type="caution">
    <text evidence="7">The sequence shown here is derived from an EMBL/GenBank/DDBJ whole genome shotgun (WGS) entry which is preliminary data.</text>
</comment>
<dbReference type="EMBL" id="JACMSC010000011">
    <property type="protein sequence ID" value="KAG6501613.1"/>
    <property type="molecule type" value="Genomic_DNA"/>
</dbReference>
<evidence type="ECO:0000256" key="3">
    <source>
        <dbReference type="ARBA" id="ARBA00022525"/>
    </source>
</evidence>
<name>A0A8J5GHJ8_ZINOF</name>
<proteinExistence type="inferred from homology"/>
<evidence type="ECO:0000313" key="8">
    <source>
        <dbReference type="Proteomes" id="UP000734854"/>
    </source>
</evidence>
<dbReference type="GO" id="GO:0005576">
    <property type="term" value="C:extracellular region"/>
    <property type="evidence" value="ECO:0007669"/>
    <property type="project" value="UniProtKB-SubCell"/>
</dbReference>
<keyword evidence="3 6" id="KW-0964">Secreted</keyword>
<evidence type="ECO:0000256" key="1">
    <source>
        <dbReference type="ARBA" id="ARBA00004613"/>
    </source>
</evidence>
<dbReference type="InterPro" id="IPR039455">
    <property type="entry name" value="EPFL"/>
</dbReference>
<comment type="function">
    <text evidence="6">Controls stomatal patterning.</text>
</comment>
<feature type="signal peptide" evidence="6">
    <location>
        <begin position="1"/>
        <end position="25"/>
    </location>
</feature>
<evidence type="ECO:0000256" key="2">
    <source>
        <dbReference type="ARBA" id="ARBA00008127"/>
    </source>
</evidence>
<keyword evidence="8" id="KW-1185">Reference proteome</keyword>
<comment type="similarity">
    <text evidence="2 6">Belongs to the plant cysteine rich small secretory peptide family. Epidermal patterning factor subfamily.</text>
</comment>
<dbReference type="PANTHER" id="PTHR33109:SF3">
    <property type="entry name" value="EPIDERMAL PATTERNING FACTOR-LIKE PROTEIN"/>
    <property type="match status" value="1"/>
</dbReference>
<dbReference type="AlphaFoldDB" id="A0A8J5GHJ8"/>
<protein>
    <recommendedName>
        <fullName evidence="6">Epidermal patterning factor-like protein</fullName>
    </recommendedName>
</protein>
<gene>
    <name evidence="7" type="ORF">ZIOFF_041496</name>
</gene>
<evidence type="ECO:0000313" key="7">
    <source>
        <dbReference type="EMBL" id="KAG6501613.1"/>
    </source>
</evidence>
<accession>A0A8J5GHJ8</accession>
<keyword evidence="5" id="KW-1015">Disulfide bond</keyword>
<dbReference type="Proteomes" id="UP000734854">
    <property type="component" value="Unassembled WGS sequence"/>
</dbReference>
<evidence type="ECO:0000256" key="5">
    <source>
        <dbReference type="ARBA" id="ARBA00023157"/>
    </source>
</evidence>
<keyword evidence="4 6" id="KW-0732">Signal</keyword>
<organism evidence="7 8">
    <name type="scientific">Zingiber officinale</name>
    <name type="common">Ginger</name>
    <name type="synonym">Amomum zingiber</name>
    <dbReference type="NCBI Taxonomy" id="94328"/>
    <lineage>
        <taxon>Eukaryota</taxon>
        <taxon>Viridiplantae</taxon>
        <taxon>Streptophyta</taxon>
        <taxon>Embryophyta</taxon>
        <taxon>Tracheophyta</taxon>
        <taxon>Spermatophyta</taxon>
        <taxon>Magnoliopsida</taxon>
        <taxon>Liliopsida</taxon>
        <taxon>Zingiberales</taxon>
        <taxon>Zingiberaceae</taxon>
        <taxon>Zingiber</taxon>
    </lineage>
</organism>
<dbReference type="OrthoDB" id="1843021at2759"/>
<dbReference type="Pfam" id="PF17181">
    <property type="entry name" value="EPF"/>
    <property type="match status" value="1"/>
</dbReference>
<evidence type="ECO:0000256" key="4">
    <source>
        <dbReference type="ARBA" id="ARBA00022729"/>
    </source>
</evidence>